<dbReference type="CDD" id="cd00136">
    <property type="entry name" value="PDZ_canonical"/>
    <property type="match status" value="1"/>
</dbReference>
<dbReference type="PROSITE" id="PS50106">
    <property type="entry name" value="PDZ"/>
    <property type="match status" value="1"/>
</dbReference>
<gene>
    <name evidence="6" type="ORF">KUTeg_020452</name>
</gene>
<dbReference type="InterPro" id="IPR001478">
    <property type="entry name" value="PDZ"/>
</dbReference>
<evidence type="ECO:0000256" key="4">
    <source>
        <dbReference type="SAM" id="MobiDB-lite"/>
    </source>
</evidence>
<evidence type="ECO:0000313" key="6">
    <source>
        <dbReference type="EMBL" id="KAJ8301465.1"/>
    </source>
</evidence>
<dbReference type="SMART" id="SM00228">
    <property type="entry name" value="PDZ"/>
    <property type="match status" value="1"/>
</dbReference>
<dbReference type="SUPFAM" id="SSF50156">
    <property type="entry name" value="PDZ domain-like"/>
    <property type="match status" value="1"/>
</dbReference>
<evidence type="ECO:0000256" key="2">
    <source>
        <dbReference type="ARBA" id="ARBA00022737"/>
    </source>
</evidence>
<organism evidence="6 7">
    <name type="scientific">Tegillarca granosa</name>
    <name type="common">Malaysian cockle</name>
    <name type="synonym">Anadara granosa</name>
    <dbReference type="NCBI Taxonomy" id="220873"/>
    <lineage>
        <taxon>Eukaryota</taxon>
        <taxon>Metazoa</taxon>
        <taxon>Spiralia</taxon>
        <taxon>Lophotrochozoa</taxon>
        <taxon>Mollusca</taxon>
        <taxon>Bivalvia</taxon>
        <taxon>Autobranchia</taxon>
        <taxon>Pteriomorphia</taxon>
        <taxon>Arcoida</taxon>
        <taxon>Arcoidea</taxon>
        <taxon>Arcidae</taxon>
        <taxon>Tegillarca</taxon>
    </lineage>
</organism>
<feature type="region of interest" description="Disordered" evidence="4">
    <location>
        <begin position="480"/>
        <end position="526"/>
    </location>
</feature>
<evidence type="ECO:0000256" key="1">
    <source>
        <dbReference type="ARBA" id="ARBA00004316"/>
    </source>
</evidence>
<dbReference type="Proteomes" id="UP001217089">
    <property type="component" value="Unassembled WGS sequence"/>
</dbReference>
<protein>
    <recommendedName>
        <fullName evidence="5">PDZ domain-containing protein</fullName>
    </recommendedName>
</protein>
<evidence type="ECO:0000256" key="3">
    <source>
        <dbReference type="ARBA" id="ARBA00023273"/>
    </source>
</evidence>
<dbReference type="Pfam" id="PF00595">
    <property type="entry name" value="PDZ"/>
    <property type="match status" value="1"/>
</dbReference>
<name>A0ABQ9ED79_TEGGR</name>
<dbReference type="Gene3D" id="2.30.42.10">
    <property type="match status" value="1"/>
</dbReference>
<dbReference type="EMBL" id="JARBDR010000918">
    <property type="protein sequence ID" value="KAJ8301465.1"/>
    <property type="molecule type" value="Genomic_DNA"/>
</dbReference>
<dbReference type="PANTHER" id="PTHR23116">
    <property type="entry name" value="PDZ DOMAIN CONTAINING WHIRLIN AND HARMONIN-RELATED"/>
    <property type="match status" value="1"/>
</dbReference>
<sequence length="593" mass="69033">MKYFQVVNYPYDKHWTWRPLEKARRKHRTEIPPVMARENYRNEGILRNLALELLTEQEIIHFKQALHHFRVSQSVTSLCQHLRPIINSTEKILLLVELNTRLPKGLQEDFHRLCSLQYKNYETYYKLFAKGNSMTEIPTSRLIAQDSSGKFQIVSRGSEKKFVVNNQFKNAQELNSLPDTSVTSGIYSEDMTSLKILDDYDQKSEVFVWTPQYGQINASTSSLLTKNNKNLQIKRIFLERHVDGSLGLGIQGGKEYGSEIYVCNVEVGGPAEKQGLKNGDKILEVNGTDFSDMTHAEAVTLMRNAWNIIMMVQSIQRPNSAGVLTRTESLPSEDLEIIVFPSNGRLGCLTHRYLYEFQVHYHHHLYEQETSYYRKDDVFSPSDPSSPDKKSPDIQDFNHFDFEDTNNNRETSPERLALLNQHFDQLHNIYKDMVGPQNMSSAIYNNVRRKSTDGNWLLSHRSPKSQRIPKREFITAPVGHHSGRLDHHAHQPEHRSRYDHHTHRSDGYPNAMQFERRSRSQGRDYSQFIRGGGVVRYVRSRSQSPHPLRKIQRSQRHENDVMAAIQMGLEKRQRAIRLSLYQSPDQSDYEWEL</sequence>
<dbReference type="InterPro" id="IPR036034">
    <property type="entry name" value="PDZ_sf"/>
</dbReference>
<feature type="compositionally biased region" description="Basic and acidic residues" evidence="4">
    <location>
        <begin position="386"/>
        <end position="402"/>
    </location>
</feature>
<comment type="caution">
    <text evidence="6">The sequence shown here is derived from an EMBL/GenBank/DDBJ whole genome shotgun (WGS) entry which is preliminary data.</text>
</comment>
<keyword evidence="7" id="KW-1185">Reference proteome</keyword>
<evidence type="ECO:0000259" key="5">
    <source>
        <dbReference type="PROSITE" id="PS50106"/>
    </source>
</evidence>
<dbReference type="InterPro" id="IPR051844">
    <property type="entry name" value="USH2_Complex_Protein"/>
</dbReference>
<feature type="region of interest" description="Disordered" evidence="4">
    <location>
        <begin position="376"/>
        <end position="409"/>
    </location>
</feature>
<feature type="compositionally biased region" description="Basic and acidic residues" evidence="4">
    <location>
        <begin position="483"/>
        <end position="496"/>
    </location>
</feature>
<dbReference type="Gene3D" id="1.20.1160.20">
    <property type="match status" value="1"/>
</dbReference>
<accession>A0ABQ9ED79</accession>
<comment type="subcellular location">
    <subcellularLocation>
        <location evidence="1">Cell projection</location>
    </subcellularLocation>
</comment>
<keyword evidence="2" id="KW-0677">Repeat</keyword>
<evidence type="ECO:0000313" key="7">
    <source>
        <dbReference type="Proteomes" id="UP001217089"/>
    </source>
</evidence>
<keyword evidence="3" id="KW-0966">Cell projection</keyword>
<dbReference type="PANTHER" id="PTHR23116:SF36">
    <property type="entry name" value="HARMONIN"/>
    <property type="match status" value="1"/>
</dbReference>
<proteinExistence type="predicted"/>
<feature type="domain" description="PDZ" evidence="5">
    <location>
        <begin position="235"/>
        <end position="317"/>
    </location>
</feature>
<reference evidence="6 7" key="1">
    <citation type="submission" date="2022-12" db="EMBL/GenBank/DDBJ databases">
        <title>Chromosome-level genome of Tegillarca granosa.</title>
        <authorList>
            <person name="Kim J."/>
        </authorList>
    </citation>
    <scope>NUCLEOTIDE SEQUENCE [LARGE SCALE GENOMIC DNA]</scope>
    <source>
        <strain evidence="6">Teg-2019</strain>
        <tissue evidence="6">Adductor muscle</tissue>
    </source>
</reference>